<keyword evidence="1" id="KW-0732">Signal</keyword>
<proteinExistence type="evidence at transcript level"/>
<dbReference type="AlphaFoldDB" id="A0A023G0Z4"/>
<feature type="chain" id="PRO_5001520390" evidence="1">
    <location>
        <begin position="20"/>
        <end position="131"/>
    </location>
</feature>
<evidence type="ECO:0000256" key="1">
    <source>
        <dbReference type="SAM" id="SignalP"/>
    </source>
</evidence>
<name>A0A023G0Z4_AMBPA</name>
<sequence>MNNAVTLAFVSCCVAFAASQIRICPHQEHLSEELRNCHGPELKNNSVLEKLSKISQRYEELCAVKLMPGSTPTELWAQRCADKHFNTMFYGCWADMLSVDDLLNSSELDSRHLALYKKALECEFHVLGIGA</sequence>
<feature type="signal peptide" evidence="1">
    <location>
        <begin position="1"/>
        <end position="19"/>
    </location>
</feature>
<organism evidence="2">
    <name type="scientific">Amblyomma parvum</name>
    <name type="common">South American tick</name>
    <dbReference type="NCBI Taxonomy" id="251391"/>
    <lineage>
        <taxon>Eukaryota</taxon>
        <taxon>Metazoa</taxon>
        <taxon>Ecdysozoa</taxon>
        <taxon>Arthropoda</taxon>
        <taxon>Chelicerata</taxon>
        <taxon>Arachnida</taxon>
        <taxon>Acari</taxon>
        <taxon>Parasitiformes</taxon>
        <taxon>Ixodida</taxon>
        <taxon>Ixodoidea</taxon>
        <taxon>Ixodidae</taxon>
        <taxon>Amblyomminae</taxon>
        <taxon>Amblyomma</taxon>
    </lineage>
</organism>
<dbReference type="EMBL" id="GBBL01000775">
    <property type="protein sequence ID" value="JAC26545.1"/>
    <property type="molecule type" value="mRNA"/>
</dbReference>
<reference evidence="2" key="1">
    <citation type="submission" date="2014-03" db="EMBL/GenBank/DDBJ databases">
        <title>The sialotranscriptome of Amblyomma triste, Amblyomma parvum and Amblyomma cajennense ticks, uncovered by 454-based RNA-seq.</title>
        <authorList>
            <person name="Garcia G.R."/>
            <person name="Gardinassi L.G."/>
            <person name="Ribeiro J.M."/>
            <person name="Anatrielo E."/>
            <person name="Ferreira B.R."/>
            <person name="Moreira H.N."/>
            <person name="Mafra C."/>
            <person name="Olegario M.M."/>
            <person name="Szabo P.J."/>
            <person name="Miranda-Santos I.K."/>
            <person name="Maruyama S.R."/>
        </authorList>
    </citation>
    <scope>NUCLEOTIDE SEQUENCE</scope>
    <source>
        <strain evidence="2">Araguapaz</strain>
        <tissue evidence="2">Salivary glands</tissue>
    </source>
</reference>
<accession>A0A023G0Z4</accession>
<protein>
    <submittedName>
        <fullName evidence="2">Putative secreted protein</fullName>
    </submittedName>
</protein>
<evidence type="ECO:0000313" key="2">
    <source>
        <dbReference type="EMBL" id="JAC26545.1"/>
    </source>
</evidence>